<evidence type="ECO:0000313" key="2">
    <source>
        <dbReference type="Proteomes" id="UP000596661"/>
    </source>
</evidence>
<organism evidence="1 2">
    <name type="scientific">Cannabis sativa</name>
    <name type="common">Hemp</name>
    <name type="synonym">Marijuana</name>
    <dbReference type="NCBI Taxonomy" id="3483"/>
    <lineage>
        <taxon>Eukaryota</taxon>
        <taxon>Viridiplantae</taxon>
        <taxon>Streptophyta</taxon>
        <taxon>Embryophyta</taxon>
        <taxon>Tracheophyta</taxon>
        <taxon>Spermatophyta</taxon>
        <taxon>Magnoliopsida</taxon>
        <taxon>eudicotyledons</taxon>
        <taxon>Gunneridae</taxon>
        <taxon>Pentapetalae</taxon>
        <taxon>rosids</taxon>
        <taxon>fabids</taxon>
        <taxon>Rosales</taxon>
        <taxon>Cannabaceae</taxon>
        <taxon>Cannabis</taxon>
    </lineage>
</organism>
<dbReference type="Gramene" id="evm.model.02.1287">
    <property type="protein sequence ID" value="cds.evm.model.02.1287"/>
    <property type="gene ID" value="evm.TU.02.1287"/>
</dbReference>
<dbReference type="EMBL" id="UZAU01000173">
    <property type="status" value="NOT_ANNOTATED_CDS"/>
    <property type="molecule type" value="Genomic_DNA"/>
</dbReference>
<proteinExistence type="predicted"/>
<accession>A0A803NT18</accession>
<dbReference type="Proteomes" id="UP000596661">
    <property type="component" value="Chromosome 2"/>
</dbReference>
<reference evidence="1" key="2">
    <citation type="submission" date="2021-03" db="UniProtKB">
        <authorList>
            <consortium name="EnsemblPlants"/>
        </authorList>
    </citation>
    <scope>IDENTIFICATION</scope>
</reference>
<sequence>MADNFVQPAIPRFDDHYDHWSMLMENFLRSKKYWQVVSEGVTEPSIGAVVTDGQRVELEAQRLKDLKWPLLWIHSFNFNFDNHLRLAQVAIGGCTKCSKL</sequence>
<name>A0A803NT18_CANSA</name>
<dbReference type="EnsemblPlants" id="evm.model.02.1287">
    <property type="protein sequence ID" value="cds.evm.model.02.1287"/>
    <property type="gene ID" value="evm.TU.02.1287"/>
</dbReference>
<dbReference type="OMA" id="FDDHYDH"/>
<reference evidence="1" key="1">
    <citation type="submission" date="2018-11" db="EMBL/GenBank/DDBJ databases">
        <authorList>
            <person name="Grassa J C."/>
        </authorList>
    </citation>
    <scope>NUCLEOTIDE SEQUENCE [LARGE SCALE GENOMIC DNA]</scope>
</reference>
<protein>
    <submittedName>
        <fullName evidence="1">Uncharacterized protein</fullName>
    </submittedName>
</protein>
<dbReference type="AlphaFoldDB" id="A0A803NT18"/>
<evidence type="ECO:0000313" key="1">
    <source>
        <dbReference type="EnsemblPlants" id="cds.evm.model.02.1287"/>
    </source>
</evidence>
<keyword evidence="2" id="KW-1185">Reference proteome</keyword>